<dbReference type="EMBL" id="CWQY01000012">
    <property type="protein sequence ID" value="CSC72198.1"/>
    <property type="molecule type" value="Genomic_DNA"/>
</dbReference>
<dbReference type="AlphaFoldDB" id="A0A655PRG3"/>
<sequence>MATDRPNQGIHVVRLTIFQMQRQATIGFFHHLFWHAMGVQLWPFAVHHFH</sequence>
<protein>
    <submittedName>
        <fullName evidence="1">Uncharacterized protein</fullName>
    </submittedName>
</protein>
<evidence type="ECO:0000313" key="2">
    <source>
        <dbReference type="Proteomes" id="UP000041770"/>
    </source>
</evidence>
<gene>
    <name evidence="1" type="ORF">ERS013200_02119</name>
</gene>
<dbReference type="Proteomes" id="UP000041770">
    <property type="component" value="Unassembled WGS sequence"/>
</dbReference>
<reference evidence="1 2" key="1">
    <citation type="submission" date="2015-07" db="EMBL/GenBank/DDBJ databases">
        <authorList>
            <consortium name="Pathogen Informatics"/>
        </authorList>
    </citation>
    <scope>NUCLEOTIDE SEQUENCE [LARGE SCALE GENOMIC DNA]</scope>
    <source>
        <strain evidence="1 2">A316</strain>
    </source>
</reference>
<accession>A0A655PRG3</accession>
<proteinExistence type="predicted"/>
<organism evidence="1 2">
    <name type="scientific">Vibrio cholerae</name>
    <dbReference type="NCBI Taxonomy" id="666"/>
    <lineage>
        <taxon>Bacteria</taxon>
        <taxon>Pseudomonadati</taxon>
        <taxon>Pseudomonadota</taxon>
        <taxon>Gammaproteobacteria</taxon>
        <taxon>Vibrionales</taxon>
        <taxon>Vibrionaceae</taxon>
        <taxon>Vibrio</taxon>
    </lineage>
</organism>
<evidence type="ECO:0000313" key="1">
    <source>
        <dbReference type="EMBL" id="CSC72198.1"/>
    </source>
</evidence>
<name>A0A655PRG3_VIBCL</name>